<feature type="compositionally biased region" description="Basic and acidic residues" evidence="1">
    <location>
        <begin position="261"/>
        <end position="271"/>
    </location>
</feature>
<sequence length="271" mass="31392">MQEEASESCEVTLKLPPFWPQKPDIWFCQVEAQFKLKKITRENTRFDHLLAGLDPPYLENIYDLVDSALTDKYTQAKNRLISIYKESEESQIKKITSGLELGSLKPSQLLRKMQSLAGRSDFSEKVLKTLWLEKLPEHVRSILVIAEGDLNKLALLADKVCEVREVDEIQPSRSQYVPQSTASTNGNSLEAMAQAIDEIRKQLCELRSRSRSRSSSVSRSRSVSRRRNNRPKFDRNGKFCYYHFRFGADCKPEKCSPPCQWEKENENRQRQ</sequence>
<dbReference type="PANTHER" id="PTHR33327:SF3">
    <property type="entry name" value="RNA-DIRECTED DNA POLYMERASE"/>
    <property type="match status" value="1"/>
</dbReference>
<gene>
    <name evidence="3" type="ORF">NTJ_00177</name>
</gene>
<evidence type="ECO:0000313" key="3">
    <source>
        <dbReference type="EMBL" id="BES87372.1"/>
    </source>
</evidence>
<name>A0ABN7A5A1_9HEMI</name>
<dbReference type="PANTHER" id="PTHR33327">
    <property type="entry name" value="ENDONUCLEASE"/>
    <property type="match status" value="1"/>
</dbReference>
<reference evidence="3 4" key="1">
    <citation type="submission" date="2023-09" db="EMBL/GenBank/DDBJ databases">
        <title>Nesidiocoris tenuis whole genome shotgun sequence.</title>
        <authorList>
            <person name="Shibata T."/>
            <person name="Shimoda M."/>
            <person name="Kobayashi T."/>
            <person name="Uehara T."/>
        </authorList>
    </citation>
    <scope>NUCLEOTIDE SEQUENCE [LARGE SCALE GENOMIC DNA]</scope>
    <source>
        <strain evidence="3 4">Japan</strain>
    </source>
</reference>
<dbReference type="Proteomes" id="UP001307889">
    <property type="component" value="Chromosome 1"/>
</dbReference>
<feature type="domain" description="DUF7041" evidence="2">
    <location>
        <begin position="15"/>
        <end position="95"/>
    </location>
</feature>
<dbReference type="EMBL" id="AP028909">
    <property type="protein sequence ID" value="BES87372.1"/>
    <property type="molecule type" value="Genomic_DNA"/>
</dbReference>
<dbReference type="Pfam" id="PF23055">
    <property type="entry name" value="DUF7041"/>
    <property type="match status" value="1"/>
</dbReference>
<proteinExistence type="predicted"/>
<evidence type="ECO:0000259" key="2">
    <source>
        <dbReference type="Pfam" id="PF23055"/>
    </source>
</evidence>
<feature type="region of interest" description="Disordered" evidence="1">
    <location>
        <begin position="252"/>
        <end position="271"/>
    </location>
</feature>
<keyword evidence="4" id="KW-1185">Reference proteome</keyword>
<evidence type="ECO:0000256" key="1">
    <source>
        <dbReference type="SAM" id="MobiDB-lite"/>
    </source>
</evidence>
<organism evidence="3 4">
    <name type="scientific">Nesidiocoris tenuis</name>
    <dbReference type="NCBI Taxonomy" id="355587"/>
    <lineage>
        <taxon>Eukaryota</taxon>
        <taxon>Metazoa</taxon>
        <taxon>Ecdysozoa</taxon>
        <taxon>Arthropoda</taxon>
        <taxon>Hexapoda</taxon>
        <taxon>Insecta</taxon>
        <taxon>Pterygota</taxon>
        <taxon>Neoptera</taxon>
        <taxon>Paraneoptera</taxon>
        <taxon>Hemiptera</taxon>
        <taxon>Heteroptera</taxon>
        <taxon>Panheteroptera</taxon>
        <taxon>Cimicomorpha</taxon>
        <taxon>Miridae</taxon>
        <taxon>Dicyphina</taxon>
        <taxon>Nesidiocoris</taxon>
    </lineage>
</organism>
<evidence type="ECO:0000313" key="4">
    <source>
        <dbReference type="Proteomes" id="UP001307889"/>
    </source>
</evidence>
<dbReference type="InterPro" id="IPR055469">
    <property type="entry name" value="DUF7041"/>
</dbReference>
<protein>
    <recommendedName>
        <fullName evidence="2">DUF7041 domain-containing protein</fullName>
    </recommendedName>
</protein>
<accession>A0ABN7A5A1</accession>
<feature type="region of interest" description="Disordered" evidence="1">
    <location>
        <begin position="210"/>
        <end position="230"/>
    </location>
</feature>